<proteinExistence type="inferred from homology"/>
<keyword evidence="5" id="KW-0812">Transmembrane</keyword>
<keyword evidence="5" id="KW-1133">Transmembrane helix</keyword>
<evidence type="ECO:0000256" key="4">
    <source>
        <dbReference type="PROSITE-ProRule" id="PRU00284"/>
    </source>
</evidence>
<evidence type="ECO:0000313" key="7">
    <source>
        <dbReference type="EMBL" id="RJG04000.1"/>
    </source>
</evidence>
<dbReference type="PANTHER" id="PTHR43531:SF14">
    <property type="entry name" value="METHYL-ACCEPTING CHEMOTAXIS PROTEIN I-RELATED"/>
    <property type="match status" value="1"/>
</dbReference>
<accession>A0A3A3GSN7</accession>
<evidence type="ECO:0000256" key="1">
    <source>
        <dbReference type="ARBA" id="ARBA00004370"/>
    </source>
</evidence>
<feature type="transmembrane region" description="Helical" evidence="5">
    <location>
        <begin position="197"/>
        <end position="218"/>
    </location>
</feature>
<dbReference type="AlphaFoldDB" id="A0A3A3GSN7"/>
<dbReference type="GO" id="GO:0007165">
    <property type="term" value="P:signal transduction"/>
    <property type="evidence" value="ECO:0007669"/>
    <property type="project" value="UniProtKB-KW"/>
</dbReference>
<dbReference type="PANTHER" id="PTHR43531">
    <property type="entry name" value="PROTEIN ICFG"/>
    <property type="match status" value="1"/>
</dbReference>
<dbReference type="InterPro" id="IPR047347">
    <property type="entry name" value="YvaQ-like_sensor"/>
</dbReference>
<organism evidence="7 8">
    <name type="scientific">Noviherbaspirillum sedimenti</name>
    <dbReference type="NCBI Taxonomy" id="2320865"/>
    <lineage>
        <taxon>Bacteria</taxon>
        <taxon>Pseudomonadati</taxon>
        <taxon>Pseudomonadota</taxon>
        <taxon>Betaproteobacteria</taxon>
        <taxon>Burkholderiales</taxon>
        <taxon>Oxalobacteraceae</taxon>
        <taxon>Noviherbaspirillum</taxon>
    </lineage>
</organism>
<dbReference type="InterPro" id="IPR051310">
    <property type="entry name" value="MCP_chemotaxis"/>
</dbReference>
<keyword evidence="5" id="KW-0472">Membrane</keyword>
<dbReference type="PROSITE" id="PS50111">
    <property type="entry name" value="CHEMOTAXIS_TRANSDUC_2"/>
    <property type="match status" value="1"/>
</dbReference>
<dbReference type="FunFam" id="1.10.287.950:FF:000001">
    <property type="entry name" value="Methyl-accepting chemotaxis sensory transducer"/>
    <property type="match status" value="1"/>
</dbReference>
<evidence type="ECO:0000259" key="6">
    <source>
        <dbReference type="PROSITE" id="PS50111"/>
    </source>
</evidence>
<feature type="transmembrane region" description="Helical" evidence="5">
    <location>
        <begin position="12"/>
        <end position="33"/>
    </location>
</feature>
<evidence type="ECO:0000256" key="3">
    <source>
        <dbReference type="ARBA" id="ARBA00029447"/>
    </source>
</evidence>
<comment type="caution">
    <text evidence="7">The sequence shown here is derived from an EMBL/GenBank/DDBJ whole genome shotgun (WGS) entry which is preliminary data.</text>
</comment>
<dbReference type="SUPFAM" id="SSF58104">
    <property type="entry name" value="Methyl-accepting chemotaxis protein (MCP) signaling domain"/>
    <property type="match status" value="1"/>
</dbReference>
<dbReference type="Gene3D" id="1.10.287.950">
    <property type="entry name" value="Methyl-accepting chemotaxis protein"/>
    <property type="match status" value="1"/>
</dbReference>
<protein>
    <submittedName>
        <fullName evidence="7">Methyl-accepting chemotaxis protein</fullName>
    </submittedName>
</protein>
<dbReference type="Pfam" id="PF12729">
    <property type="entry name" value="4HB_MCP_1"/>
    <property type="match status" value="1"/>
</dbReference>
<dbReference type="EMBL" id="QYUQ01000002">
    <property type="protein sequence ID" value="RJG04000.1"/>
    <property type="molecule type" value="Genomic_DNA"/>
</dbReference>
<sequence>MNLKLERLTIATRLRMGFALMVFMLGIVSVLGITRMAQNQHRMDEITTGNNVKSKLAITMRETVYERMVALRNMALVGSRSEMEPEIERIAAEKKKYADARDQLEQMIAAQKGASTNEASLLRRIRELDGKALPLIEQASELAMAAQADQVYTVLIRELLPVQTIWMRSLGELISLEEQLSAQAARDAQSSYADARLMMIIMGIAAVVVATAVSLVLARGMLAQLGGELSYAMDIAERIASGDLAVDVRTRPGDESSLLAAMGRMRDSLAGLVGQVRNDAETIAATSSQLAAGNVDLTARTMEQAQGLKQTAALMSTFTEAVRQNAANAELANTTVSAAAEGAKKGSAVVLEVVETINSISESANKIVDIISVIDGIAFQTNILALNAAVESARAGEHGRGFAVVAAEVRALAQRSSGAAKEIKMLIGDSSAKVRIGTRLASEAGNSMMQIMSDVEQVTQIMASIAAASADQRNGIMRVDQAVAQMNNVTQENSALVESAAAAARSLERHAVTLAEAVLVFKLATDPGMKNRTKIQGEHRHVAPMAPMQA</sequence>
<dbReference type="Proteomes" id="UP000266327">
    <property type="component" value="Unassembled WGS sequence"/>
</dbReference>
<dbReference type="GO" id="GO:0005886">
    <property type="term" value="C:plasma membrane"/>
    <property type="evidence" value="ECO:0007669"/>
    <property type="project" value="TreeGrafter"/>
</dbReference>
<dbReference type="CDD" id="cd19411">
    <property type="entry name" value="MCP2201-like_sensor"/>
    <property type="match status" value="1"/>
</dbReference>
<dbReference type="GO" id="GO:0006935">
    <property type="term" value="P:chemotaxis"/>
    <property type="evidence" value="ECO:0007669"/>
    <property type="project" value="TreeGrafter"/>
</dbReference>
<dbReference type="InterPro" id="IPR004089">
    <property type="entry name" value="MCPsignal_dom"/>
</dbReference>
<dbReference type="InterPro" id="IPR024478">
    <property type="entry name" value="HlyB_4HB_MCP"/>
</dbReference>
<evidence type="ECO:0000313" key="8">
    <source>
        <dbReference type="Proteomes" id="UP000266327"/>
    </source>
</evidence>
<reference evidence="8" key="1">
    <citation type="submission" date="2018-09" db="EMBL/GenBank/DDBJ databases">
        <authorList>
            <person name="Zhu H."/>
        </authorList>
    </citation>
    <scope>NUCLEOTIDE SEQUENCE [LARGE SCALE GENOMIC DNA]</scope>
    <source>
        <strain evidence="8">K1S02-23</strain>
    </source>
</reference>
<gene>
    <name evidence="7" type="ORF">D3878_22405</name>
</gene>
<keyword evidence="4" id="KW-0807">Transducer</keyword>
<dbReference type="Pfam" id="PF00015">
    <property type="entry name" value="MCPsignal"/>
    <property type="match status" value="1"/>
</dbReference>
<name>A0A3A3GSN7_9BURK</name>
<evidence type="ECO:0000256" key="5">
    <source>
        <dbReference type="SAM" id="Phobius"/>
    </source>
</evidence>
<dbReference type="SMART" id="SM00283">
    <property type="entry name" value="MA"/>
    <property type="match status" value="1"/>
</dbReference>
<keyword evidence="8" id="KW-1185">Reference proteome</keyword>
<dbReference type="RefSeq" id="WP_119787484.1">
    <property type="nucleotide sequence ID" value="NZ_QYUQ01000002.1"/>
</dbReference>
<evidence type="ECO:0000256" key="2">
    <source>
        <dbReference type="ARBA" id="ARBA00022481"/>
    </source>
</evidence>
<comment type="similarity">
    <text evidence="3">Belongs to the methyl-accepting chemotaxis (MCP) protein family.</text>
</comment>
<keyword evidence="2" id="KW-0488">Methylation</keyword>
<dbReference type="OrthoDB" id="5441488at2"/>
<feature type="domain" description="Methyl-accepting transducer" evidence="6">
    <location>
        <begin position="279"/>
        <end position="508"/>
    </location>
</feature>
<dbReference type="GO" id="GO:0004888">
    <property type="term" value="F:transmembrane signaling receptor activity"/>
    <property type="evidence" value="ECO:0007669"/>
    <property type="project" value="TreeGrafter"/>
</dbReference>
<comment type="subcellular location">
    <subcellularLocation>
        <location evidence="1">Membrane</location>
    </subcellularLocation>
</comment>